<name>A0A922CXD6_MANSE</name>
<keyword evidence="3" id="KW-1185">Reference proteome</keyword>
<comment type="caution">
    <text evidence="2">The sequence shown here is derived from an EMBL/GenBank/DDBJ whole genome shotgun (WGS) entry which is preliminary data.</text>
</comment>
<feature type="compositionally biased region" description="Basic and acidic residues" evidence="1">
    <location>
        <begin position="38"/>
        <end position="47"/>
    </location>
</feature>
<dbReference type="GO" id="GO:0005549">
    <property type="term" value="F:odorant binding"/>
    <property type="evidence" value="ECO:0007669"/>
    <property type="project" value="InterPro"/>
</dbReference>
<dbReference type="CDD" id="cd23992">
    <property type="entry name" value="PBP_GOBP"/>
    <property type="match status" value="1"/>
</dbReference>
<evidence type="ECO:0000313" key="3">
    <source>
        <dbReference type="Proteomes" id="UP000791440"/>
    </source>
</evidence>
<evidence type="ECO:0000313" key="2">
    <source>
        <dbReference type="EMBL" id="KAG6461478.1"/>
    </source>
</evidence>
<feature type="region of interest" description="Disordered" evidence="1">
    <location>
        <begin position="31"/>
        <end position="54"/>
    </location>
</feature>
<dbReference type="InterPro" id="IPR006170">
    <property type="entry name" value="PBP/GOBP"/>
</dbReference>
<organism evidence="2 3">
    <name type="scientific">Manduca sexta</name>
    <name type="common">Tobacco hawkmoth</name>
    <name type="synonym">Tobacco hornworm</name>
    <dbReference type="NCBI Taxonomy" id="7130"/>
    <lineage>
        <taxon>Eukaryota</taxon>
        <taxon>Metazoa</taxon>
        <taxon>Ecdysozoa</taxon>
        <taxon>Arthropoda</taxon>
        <taxon>Hexapoda</taxon>
        <taxon>Insecta</taxon>
        <taxon>Pterygota</taxon>
        <taxon>Neoptera</taxon>
        <taxon>Endopterygota</taxon>
        <taxon>Lepidoptera</taxon>
        <taxon>Glossata</taxon>
        <taxon>Ditrysia</taxon>
        <taxon>Bombycoidea</taxon>
        <taxon>Sphingidae</taxon>
        <taxon>Sphinginae</taxon>
        <taxon>Sphingini</taxon>
        <taxon>Manduca</taxon>
    </lineage>
</organism>
<reference evidence="2" key="1">
    <citation type="journal article" date="2016" name="Insect Biochem. Mol. Biol.">
        <title>Multifaceted biological insights from a draft genome sequence of the tobacco hornworm moth, Manduca sexta.</title>
        <authorList>
            <person name="Kanost M.R."/>
            <person name="Arrese E.L."/>
            <person name="Cao X."/>
            <person name="Chen Y.R."/>
            <person name="Chellapilla S."/>
            <person name="Goldsmith M.R."/>
            <person name="Grosse-Wilde E."/>
            <person name="Heckel D.G."/>
            <person name="Herndon N."/>
            <person name="Jiang H."/>
            <person name="Papanicolaou A."/>
            <person name="Qu J."/>
            <person name="Soulages J.L."/>
            <person name="Vogel H."/>
            <person name="Walters J."/>
            <person name="Waterhouse R.M."/>
            <person name="Ahn S.J."/>
            <person name="Almeida F.C."/>
            <person name="An C."/>
            <person name="Aqrawi P."/>
            <person name="Bretschneider A."/>
            <person name="Bryant W.B."/>
            <person name="Bucks S."/>
            <person name="Chao H."/>
            <person name="Chevignon G."/>
            <person name="Christen J.M."/>
            <person name="Clarke D.F."/>
            <person name="Dittmer N.T."/>
            <person name="Ferguson L.C.F."/>
            <person name="Garavelou S."/>
            <person name="Gordon K.H.J."/>
            <person name="Gunaratna R.T."/>
            <person name="Han Y."/>
            <person name="Hauser F."/>
            <person name="He Y."/>
            <person name="Heidel-Fischer H."/>
            <person name="Hirsh A."/>
            <person name="Hu Y."/>
            <person name="Jiang H."/>
            <person name="Kalra D."/>
            <person name="Klinner C."/>
            <person name="Konig C."/>
            <person name="Kovar C."/>
            <person name="Kroll A.R."/>
            <person name="Kuwar S.S."/>
            <person name="Lee S.L."/>
            <person name="Lehman R."/>
            <person name="Li K."/>
            <person name="Li Z."/>
            <person name="Liang H."/>
            <person name="Lovelace S."/>
            <person name="Lu Z."/>
            <person name="Mansfield J.H."/>
            <person name="McCulloch K.J."/>
            <person name="Mathew T."/>
            <person name="Morton B."/>
            <person name="Muzny D.M."/>
            <person name="Neunemann D."/>
            <person name="Ongeri F."/>
            <person name="Pauchet Y."/>
            <person name="Pu L.L."/>
            <person name="Pyrousis I."/>
            <person name="Rao X.J."/>
            <person name="Redding A."/>
            <person name="Roesel C."/>
            <person name="Sanchez-Gracia A."/>
            <person name="Schaack S."/>
            <person name="Shukla A."/>
            <person name="Tetreau G."/>
            <person name="Wang Y."/>
            <person name="Xiong G.H."/>
            <person name="Traut W."/>
            <person name="Walsh T.K."/>
            <person name="Worley K.C."/>
            <person name="Wu D."/>
            <person name="Wu W."/>
            <person name="Wu Y.Q."/>
            <person name="Zhang X."/>
            <person name="Zou Z."/>
            <person name="Zucker H."/>
            <person name="Briscoe A.D."/>
            <person name="Burmester T."/>
            <person name="Clem R.J."/>
            <person name="Feyereisen R."/>
            <person name="Grimmelikhuijzen C.J.P."/>
            <person name="Hamodrakas S.J."/>
            <person name="Hansson B.S."/>
            <person name="Huguet E."/>
            <person name="Jermiin L.S."/>
            <person name="Lan Q."/>
            <person name="Lehman H.K."/>
            <person name="Lorenzen M."/>
            <person name="Merzendorfer H."/>
            <person name="Michalopoulos I."/>
            <person name="Morton D.B."/>
            <person name="Muthukrishnan S."/>
            <person name="Oakeshott J.G."/>
            <person name="Palmer W."/>
            <person name="Park Y."/>
            <person name="Passarelli A.L."/>
            <person name="Rozas J."/>
            <person name="Schwartz L.M."/>
            <person name="Smith W."/>
            <person name="Southgate A."/>
            <person name="Vilcinskas A."/>
            <person name="Vogt R."/>
            <person name="Wang P."/>
            <person name="Werren J."/>
            <person name="Yu X.Q."/>
            <person name="Zhou J.J."/>
            <person name="Brown S.J."/>
            <person name="Scherer S.E."/>
            <person name="Richards S."/>
            <person name="Blissard G.W."/>
        </authorList>
    </citation>
    <scope>NUCLEOTIDE SEQUENCE</scope>
</reference>
<accession>A0A922CXD6</accession>
<sequence length="180" mass="20639">MMGVDAIHDPQTKIDKDTIITRNLKLEKKGQAKTVQNRKKDIEREPDWSYQPIPPEVSTHVEQFKKNMTECLKEVQANDKRPVKRLSPKTESPIHGECLIACVLKRNGVIDNGKINKNLLTLVSKFYAKDTKLMKKLDKNLEHCIEISTRNRDECVLASQLNACTNDLMASNKHKIIVNY</sequence>
<dbReference type="AlphaFoldDB" id="A0A922CXD6"/>
<dbReference type="Proteomes" id="UP000791440">
    <property type="component" value="Unassembled WGS sequence"/>
</dbReference>
<reference evidence="2" key="2">
    <citation type="submission" date="2020-12" db="EMBL/GenBank/DDBJ databases">
        <authorList>
            <person name="Kanost M."/>
        </authorList>
    </citation>
    <scope>NUCLEOTIDE SEQUENCE</scope>
</reference>
<dbReference type="Pfam" id="PF01395">
    <property type="entry name" value="PBP_GOBP"/>
    <property type="match status" value="1"/>
</dbReference>
<proteinExistence type="predicted"/>
<evidence type="ECO:0000256" key="1">
    <source>
        <dbReference type="SAM" id="MobiDB-lite"/>
    </source>
</evidence>
<dbReference type="EMBL" id="JH668748">
    <property type="protein sequence ID" value="KAG6461478.1"/>
    <property type="molecule type" value="Genomic_DNA"/>
</dbReference>
<protein>
    <submittedName>
        <fullName evidence="2">Uncharacterized protein</fullName>
    </submittedName>
</protein>
<gene>
    <name evidence="2" type="ORF">O3G_MSEX012657</name>
</gene>